<dbReference type="PANTHER" id="PTHR43876">
    <property type="entry name" value="UBIQUINONE BIOSYNTHESIS MONOOXYGENASE COQ6, MITOCHONDRIAL"/>
    <property type="match status" value="1"/>
</dbReference>
<dbReference type="GO" id="GO:0004497">
    <property type="term" value="F:monooxygenase activity"/>
    <property type="evidence" value="ECO:0007669"/>
    <property type="project" value="UniProtKB-KW"/>
</dbReference>
<sequence length="390" mass="43652">MKYDIAVIGAGPAGLSFVQALSDTSLKIAVIEKQSSKVLSMPPDDGREIALTHHSKKILVNLGIWEVIDKEIISLIKEAKVLNGTSPYSLHFNHQDTIENTLGYLVPNNMIRAAAYKKVKESSNIKVMSNVVVESFTTDINSVQLQLSNQKTLDADLLIAADGRLTNTRRQMGIPTETKDFGKTCIVCKMKHNKPHNHLAYECFHYGRTLAVLPMAGNYSSIVITISSKKAESIMQMDDQDFNQDIASRFNHRFGEMQLEGERHAYPLIAVHANYFHSTRFALIGDASVGMHPVTAHGFNLGLKGAQILADLIKDALSRNLDIASENVLKQYNQKHQRNTRPLYHGTNLMVDLFNSEKISAKVLRRTALRFGNNFRPIKKIIMNQLTETH</sequence>
<feature type="domain" description="FAD-binding" evidence="7">
    <location>
        <begin position="3"/>
        <end position="337"/>
    </location>
</feature>
<dbReference type="PANTHER" id="PTHR43876:SF25">
    <property type="entry name" value="MONOOXYGENASE NMA2164"/>
    <property type="match status" value="1"/>
</dbReference>
<organism evidence="8">
    <name type="scientific">marine metagenome</name>
    <dbReference type="NCBI Taxonomy" id="408172"/>
    <lineage>
        <taxon>unclassified sequences</taxon>
        <taxon>metagenomes</taxon>
        <taxon>ecological metagenomes</taxon>
    </lineage>
</organism>
<comment type="cofactor">
    <cofactor evidence="1">
        <name>FAD</name>
        <dbReference type="ChEBI" id="CHEBI:57692"/>
    </cofactor>
</comment>
<dbReference type="SUPFAM" id="SSF51905">
    <property type="entry name" value="FAD/NAD(P)-binding domain"/>
    <property type="match status" value="1"/>
</dbReference>
<dbReference type="NCBIfam" id="NF006593">
    <property type="entry name" value="PRK09126.1"/>
    <property type="match status" value="1"/>
</dbReference>
<evidence type="ECO:0000256" key="5">
    <source>
        <dbReference type="ARBA" id="ARBA00023002"/>
    </source>
</evidence>
<dbReference type="InterPro" id="IPR002938">
    <property type="entry name" value="FAD-bd"/>
</dbReference>
<evidence type="ECO:0000256" key="4">
    <source>
        <dbReference type="ARBA" id="ARBA00022827"/>
    </source>
</evidence>
<dbReference type="Pfam" id="PF01494">
    <property type="entry name" value="FAD_binding_3"/>
    <property type="match status" value="1"/>
</dbReference>
<dbReference type="Gene3D" id="3.50.50.60">
    <property type="entry name" value="FAD/NAD(P)-binding domain"/>
    <property type="match status" value="2"/>
</dbReference>
<dbReference type="EMBL" id="UINC01000563">
    <property type="protein sequence ID" value="SUZ57525.1"/>
    <property type="molecule type" value="Genomic_DNA"/>
</dbReference>
<evidence type="ECO:0000313" key="8">
    <source>
        <dbReference type="EMBL" id="SUZ57525.1"/>
    </source>
</evidence>
<protein>
    <recommendedName>
        <fullName evidence="7">FAD-binding domain-containing protein</fullName>
    </recommendedName>
</protein>
<dbReference type="InterPro" id="IPR051205">
    <property type="entry name" value="UbiH/COQ6_monooxygenase"/>
</dbReference>
<dbReference type="GO" id="GO:0016705">
    <property type="term" value="F:oxidoreductase activity, acting on paired donors, with incorporation or reduction of molecular oxygen"/>
    <property type="evidence" value="ECO:0007669"/>
    <property type="project" value="InterPro"/>
</dbReference>
<dbReference type="GO" id="GO:0071949">
    <property type="term" value="F:FAD binding"/>
    <property type="evidence" value="ECO:0007669"/>
    <property type="project" value="InterPro"/>
</dbReference>
<evidence type="ECO:0000256" key="1">
    <source>
        <dbReference type="ARBA" id="ARBA00001974"/>
    </source>
</evidence>
<proteinExistence type="inferred from homology"/>
<reference evidence="8" key="1">
    <citation type="submission" date="2018-05" db="EMBL/GenBank/DDBJ databases">
        <authorList>
            <person name="Lanie J.A."/>
            <person name="Ng W.-L."/>
            <person name="Kazmierczak K.M."/>
            <person name="Andrzejewski T.M."/>
            <person name="Davidsen T.M."/>
            <person name="Wayne K.J."/>
            <person name="Tettelin H."/>
            <person name="Glass J.I."/>
            <person name="Rusch D."/>
            <person name="Podicherti R."/>
            <person name="Tsui H.-C.T."/>
            <person name="Winkler M.E."/>
        </authorList>
    </citation>
    <scope>NUCLEOTIDE SEQUENCE</scope>
</reference>
<evidence type="ECO:0000256" key="6">
    <source>
        <dbReference type="ARBA" id="ARBA00023033"/>
    </source>
</evidence>
<evidence type="ECO:0000256" key="2">
    <source>
        <dbReference type="ARBA" id="ARBA00005349"/>
    </source>
</evidence>
<evidence type="ECO:0000256" key="3">
    <source>
        <dbReference type="ARBA" id="ARBA00022630"/>
    </source>
</evidence>
<name>A0A381NSE8_9ZZZZ</name>
<dbReference type="InterPro" id="IPR010971">
    <property type="entry name" value="UbiH/COQ6"/>
</dbReference>
<accession>A0A381NSE8</accession>
<dbReference type="PRINTS" id="PR00420">
    <property type="entry name" value="RNGMNOXGNASE"/>
</dbReference>
<dbReference type="AlphaFoldDB" id="A0A381NSE8"/>
<gene>
    <name evidence="8" type="ORF">METZ01_LOCUS10379</name>
</gene>
<evidence type="ECO:0000259" key="7">
    <source>
        <dbReference type="Pfam" id="PF01494"/>
    </source>
</evidence>
<dbReference type="InterPro" id="IPR036188">
    <property type="entry name" value="FAD/NAD-bd_sf"/>
</dbReference>
<dbReference type="GO" id="GO:0006744">
    <property type="term" value="P:ubiquinone biosynthetic process"/>
    <property type="evidence" value="ECO:0007669"/>
    <property type="project" value="InterPro"/>
</dbReference>
<keyword evidence="6" id="KW-0503">Monooxygenase</keyword>
<keyword evidence="3" id="KW-0285">Flavoprotein</keyword>
<dbReference type="NCBIfam" id="TIGR01988">
    <property type="entry name" value="Ubi-OHases"/>
    <property type="match status" value="1"/>
</dbReference>
<comment type="similarity">
    <text evidence="2">Belongs to the UbiH/COQ6 family.</text>
</comment>
<keyword evidence="4" id="KW-0274">FAD</keyword>
<keyword evidence="5" id="KW-0560">Oxidoreductase</keyword>